<dbReference type="PRINTS" id="PR00344">
    <property type="entry name" value="BCTRLSENSOR"/>
</dbReference>
<evidence type="ECO:0000259" key="12">
    <source>
        <dbReference type="PROSITE" id="PS50109"/>
    </source>
</evidence>
<dbReference type="Gene3D" id="3.30.450.20">
    <property type="entry name" value="PAS domain"/>
    <property type="match status" value="1"/>
</dbReference>
<dbReference type="FunFam" id="1.10.287.130:FF:000040">
    <property type="entry name" value="PAS domain-containing sensor histidine kinase"/>
    <property type="match status" value="1"/>
</dbReference>
<dbReference type="Pfam" id="PF00512">
    <property type="entry name" value="HisKA"/>
    <property type="match status" value="1"/>
</dbReference>
<feature type="transmembrane region" description="Helical" evidence="11">
    <location>
        <begin position="110"/>
        <end position="133"/>
    </location>
</feature>
<sequence length="597" mass="66182">MDHSVYGNPYYLLLSLAVMCFASYTALSMVEPLSAKVPRHAKLSMLSAASVFSLGLWTMHVVSLLASDRILTLDWTTVAAFVAGVLMTFGALCVFHLAPRKTLINEGITAVLYASASLSMHHITILSGQIQYYDVQTQGAILSFAVSIAGAFAVIVLLRKKLAYSKILGSIIFGVSNLVMHQISIHSITIQYRELMTTERFNEYLLLLAFVLGLATLLIISFSLTSWFSAKKLADMDGRYKLLVENSMDTIALIKDGKWEYVNPSGIRMFEAAGESDLLGRCVFERLEEKHRGTFSRLCQADMPEIEAVKPVELEWTTLGGKRIFTETVRTLTALSGSPIEQVIIRDISERKKNEELLIQAEKLSIAGELAAGIAHEIRNPLTSLKGFMQLIATGRVQNNRYFGIMNAELARIETIVSELLMLSKPQAYDYAYIDLRKLMKESVAGLVMLAKQHHVRIDYAQDGGQLSLWVLGVDIQLRQVLSNLIKNAIESMHSGGIVRIRLLLENDGMIVIRIQDEGIGIPQEQLARIGQPFYTTKEKGTGLGLMVTYKIIENHDGQITAESEPGIGTTFSIRLPNRKPTGEQGISHSLNRKLLG</sequence>
<feature type="transmembrane region" description="Helical" evidence="11">
    <location>
        <begin position="12"/>
        <end position="31"/>
    </location>
</feature>
<dbReference type="InterPro" id="IPR036097">
    <property type="entry name" value="HisK_dim/P_sf"/>
</dbReference>
<dbReference type="InterPro" id="IPR005467">
    <property type="entry name" value="His_kinase_dom"/>
</dbReference>
<dbReference type="PANTHER" id="PTHR43065:SF34">
    <property type="entry name" value="SPORULATION KINASE A"/>
    <property type="match status" value="1"/>
</dbReference>
<evidence type="ECO:0000256" key="1">
    <source>
        <dbReference type="ARBA" id="ARBA00000085"/>
    </source>
</evidence>
<comment type="caution">
    <text evidence="13">The sequence shown here is derived from an EMBL/GenBank/DDBJ whole genome shotgun (WGS) entry which is preliminary data.</text>
</comment>
<dbReference type="CDD" id="cd00075">
    <property type="entry name" value="HATPase"/>
    <property type="match status" value="1"/>
</dbReference>
<feature type="transmembrane region" description="Helical" evidence="11">
    <location>
        <begin position="204"/>
        <end position="230"/>
    </location>
</feature>
<feature type="transmembrane region" description="Helical" evidence="11">
    <location>
        <begin position="43"/>
        <end position="66"/>
    </location>
</feature>
<dbReference type="GO" id="GO:0030435">
    <property type="term" value="P:sporulation resulting in formation of a cellular spore"/>
    <property type="evidence" value="ECO:0007669"/>
    <property type="project" value="UniProtKB-KW"/>
</dbReference>
<organism evidence="13 14">
    <name type="scientific">Paenibacillus soyae</name>
    <dbReference type="NCBI Taxonomy" id="2969249"/>
    <lineage>
        <taxon>Bacteria</taxon>
        <taxon>Bacillati</taxon>
        <taxon>Bacillota</taxon>
        <taxon>Bacilli</taxon>
        <taxon>Bacillales</taxon>
        <taxon>Paenibacillaceae</taxon>
        <taxon>Paenibacillus</taxon>
    </lineage>
</organism>
<dbReference type="GO" id="GO:0000155">
    <property type="term" value="F:phosphorelay sensor kinase activity"/>
    <property type="evidence" value="ECO:0007669"/>
    <property type="project" value="InterPro"/>
</dbReference>
<dbReference type="EMBL" id="JANIPJ010000005">
    <property type="protein sequence ID" value="MCR2804213.1"/>
    <property type="molecule type" value="Genomic_DNA"/>
</dbReference>
<dbReference type="InterPro" id="IPR036890">
    <property type="entry name" value="HATPase_C_sf"/>
</dbReference>
<keyword evidence="3" id="KW-0597">Phosphoprotein</keyword>
<keyword evidence="14" id="KW-1185">Reference proteome</keyword>
<dbReference type="GO" id="GO:0005524">
    <property type="term" value="F:ATP binding"/>
    <property type="evidence" value="ECO:0007669"/>
    <property type="project" value="UniProtKB-KW"/>
</dbReference>
<evidence type="ECO:0000256" key="5">
    <source>
        <dbReference type="ARBA" id="ARBA00022741"/>
    </source>
</evidence>
<evidence type="ECO:0000256" key="6">
    <source>
        <dbReference type="ARBA" id="ARBA00022777"/>
    </source>
</evidence>
<dbReference type="InterPro" id="IPR003661">
    <property type="entry name" value="HisK_dim/P_dom"/>
</dbReference>
<dbReference type="EC" id="2.7.13.3" evidence="2"/>
<dbReference type="PROSITE" id="PS50109">
    <property type="entry name" value="HIS_KIN"/>
    <property type="match status" value="1"/>
</dbReference>
<evidence type="ECO:0000313" key="13">
    <source>
        <dbReference type="EMBL" id="MCR2804213.1"/>
    </source>
</evidence>
<evidence type="ECO:0000313" key="14">
    <source>
        <dbReference type="Proteomes" id="UP001141950"/>
    </source>
</evidence>
<dbReference type="RefSeq" id="WP_257445056.1">
    <property type="nucleotide sequence ID" value="NZ_JANIPJ010000005.1"/>
</dbReference>
<dbReference type="InterPro" id="IPR004358">
    <property type="entry name" value="Sig_transdc_His_kin-like_C"/>
</dbReference>
<feature type="transmembrane region" description="Helical" evidence="11">
    <location>
        <begin position="78"/>
        <end position="98"/>
    </location>
</feature>
<name>A0A9X2MQX7_9BACL</name>
<dbReference type="InterPro" id="IPR035965">
    <property type="entry name" value="PAS-like_dom_sf"/>
</dbReference>
<evidence type="ECO:0000256" key="10">
    <source>
        <dbReference type="SAM" id="MobiDB-lite"/>
    </source>
</evidence>
<evidence type="ECO:0000256" key="11">
    <source>
        <dbReference type="SAM" id="Phobius"/>
    </source>
</evidence>
<evidence type="ECO:0000256" key="7">
    <source>
        <dbReference type="ARBA" id="ARBA00022840"/>
    </source>
</evidence>
<dbReference type="SUPFAM" id="SSF55874">
    <property type="entry name" value="ATPase domain of HSP90 chaperone/DNA topoisomerase II/histidine kinase"/>
    <property type="match status" value="1"/>
</dbReference>
<evidence type="ECO:0000256" key="2">
    <source>
        <dbReference type="ARBA" id="ARBA00012438"/>
    </source>
</evidence>
<dbReference type="PANTHER" id="PTHR43065">
    <property type="entry name" value="SENSOR HISTIDINE KINASE"/>
    <property type="match status" value="1"/>
</dbReference>
<reference evidence="13" key="1">
    <citation type="submission" date="2022-08" db="EMBL/GenBank/DDBJ databases">
        <title>The genomic sequence of strain Paenibacillus sp. SCIV0701.</title>
        <authorList>
            <person name="Zhao H."/>
        </authorList>
    </citation>
    <scope>NUCLEOTIDE SEQUENCE</scope>
    <source>
        <strain evidence="13">SCIV0701</strain>
    </source>
</reference>
<dbReference type="InterPro" id="IPR003594">
    <property type="entry name" value="HATPase_dom"/>
</dbReference>
<dbReference type="NCBIfam" id="TIGR00229">
    <property type="entry name" value="sensory_box"/>
    <property type="match status" value="1"/>
</dbReference>
<keyword evidence="11" id="KW-1133">Transmembrane helix</keyword>
<dbReference type="Pfam" id="PF02518">
    <property type="entry name" value="HATPase_c"/>
    <property type="match status" value="1"/>
</dbReference>
<evidence type="ECO:0000256" key="9">
    <source>
        <dbReference type="ARBA" id="ARBA00023012"/>
    </source>
</evidence>
<dbReference type="SUPFAM" id="SSF55785">
    <property type="entry name" value="PYP-like sensor domain (PAS domain)"/>
    <property type="match status" value="1"/>
</dbReference>
<dbReference type="SUPFAM" id="SSF47384">
    <property type="entry name" value="Homodimeric domain of signal transducing histidine kinase"/>
    <property type="match status" value="1"/>
</dbReference>
<keyword evidence="11" id="KW-0812">Transmembrane</keyword>
<dbReference type="Proteomes" id="UP001141950">
    <property type="component" value="Unassembled WGS sequence"/>
</dbReference>
<proteinExistence type="predicted"/>
<protein>
    <recommendedName>
        <fullName evidence="2">histidine kinase</fullName>
        <ecNumber evidence="2">2.7.13.3</ecNumber>
    </recommendedName>
</protein>
<dbReference type="Gene3D" id="3.30.565.10">
    <property type="entry name" value="Histidine kinase-like ATPase, C-terminal domain"/>
    <property type="match status" value="1"/>
</dbReference>
<keyword evidence="5" id="KW-0547">Nucleotide-binding</keyword>
<dbReference type="InterPro" id="IPR000014">
    <property type="entry name" value="PAS"/>
</dbReference>
<evidence type="ECO:0000256" key="8">
    <source>
        <dbReference type="ARBA" id="ARBA00022969"/>
    </source>
</evidence>
<keyword evidence="8" id="KW-0749">Sporulation</keyword>
<dbReference type="SMART" id="SM00388">
    <property type="entry name" value="HisKA"/>
    <property type="match status" value="1"/>
</dbReference>
<accession>A0A9X2MQX7</accession>
<keyword evidence="6" id="KW-0418">Kinase</keyword>
<gene>
    <name evidence="13" type="ORF">NQZ67_10005</name>
</gene>
<evidence type="ECO:0000256" key="3">
    <source>
        <dbReference type="ARBA" id="ARBA00022553"/>
    </source>
</evidence>
<feature type="domain" description="Histidine kinase" evidence="12">
    <location>
        <begin position="373"/>
        <end position="580"/>
    </location>
</feature>
<evidence type="ECO:0000256" key="4">
    <source>
        <dbReference type="ARBA" id="ARBA00022679"/>
    </source>
</evidence>
<dbReference type="AlphaFoldDB" id="A0A9X2MQX7"/>
<feature type="transmembrane region" description="Helical" evidence="11">
    <location>
        <begin position="139"/>
        <end position="158"/>
    </location>
</feature>
<keyword evidence="9" id="KW-0902">Two-component regulatory system</keyword>
<dbReference type="Gene3D" id="1.10.287.130">
    <property type="match status" value="1"/>
</dbReference>
<keyword evidence="4" id="KW-0808">Transferase</keyword>
<dbReference type="CDD" id="cd00082">
    <property type="entry name" value="HisKA"/>
    <property type="match status" value="1"/>
</dbReference>
<comment type="catalytic activity">
    <reaction evidence="1">
        <text>ATP + protein L-histidine = ADP + protein N-phospho-L-histidine.</text>
        <dbReference type="EC" id="2.7.13.3"/>
    </reaction>
</comment>
<dbReference type="SMART" id="SM00387">
    <property type="entry name" value="HATPase_c"/>
    <property type="match status" value="1"/>
</dbReference>
<keyword evidence="11" id="KW-0472">Membrane</keyword>
<keyword evidence="7 13" id="KW-0067">ATP-binding</keyword>
<feature type="region of interest" description="Disordered" evidence="10">
    <location>
        <begin position="572"/>
        <end position="597"/>
    </location>
</feature>